<evidence type="ECO:0000313" key="2">
    <source>
        <dbReference type="EMBL" id="CAD8552077.1"/>
    </source>
</evidence>
<feature type="compositionally biased region" description="Polar residues" evidence="1">
    <location>
        <begin position="1"/>
        <end position="17"/>
    </location>
</feature>
<feature type="compositionally biased region" description="Polar residues" evidence="1">
    <location>
        <begin position="239"/>
        <end position="252"/>
    </location>
</feature>
<name>A0A7S0JI44_9EUKA</name>
<feature type="compositionally biased region" description="Pro residues" evidence="1">
    <location>
        <begin position="128"/>
        <end position="156"/>
    </location>
</feature>
<feature type="region of interest" description="Disordered" evidence="1">
    <location>
        <begin position="1"/>
        <end position="20"/>
    </location>
</feature>
<protein>
    <submittedName>
        <fullName evidence="2">Uncharacterized protein</fullName>
    </submittedName>
</protein>
<proteinExistence type="predicted"/>
<evidence type="ECO:0000256" key="1">
    <source>
        <dbReference type="SAM" id="MobiDB-lite"/>
    </source>
</evidence>
<organism evidence="2">
    <name type="scientific">Calcidiscus leptoporus</name>
    <dbReference type="NCBI Taxonomy" id="127549"/>
    <lineage>
        <taxon>Eukaryota</taxon>
        <taxon>Haptista</taxon>
        <taxon>Haptophyta</taxon>
        <taxon>Prymnesiophyceae</taxon>
        <taxon>Coccolithales</taxon>
        <taxon>Calcidiscaceae</taxon>
        <taxon>Calcidiscus</taxon>
    </lineage>
</organism>
<gene>
    <name evidence="2" type="ORF">CLEP1334_LOCUS27367</name>
</gene>
<feature type="compositionally biased region" description="Pro residues" evidence="1">
    <location>
        <begin position="164"/>
        <end position="190"/>
    </location>
</feature>
<feature type="region of interest" description="Disordered" evidence="1">
    <location>
        <begin position="127"/>
        <end position="202"/>
    </location>
</feature>
<feature type="region of interest" description="Disordered" evidence="1">
    <location>
        <begin position="225"/>
        <end position="256"/>
    </location>
</feature>
<accession>A0A7S0JI44</accession>
<reference evidence="2" key="1">
    <citation type="submission" date="2021-01" db="EMBL/GenBank/DDBJ databases">
        <authorList>
            <person name="Corre E."/>
            <person name="Pelletier E."/>
            <person name="Niang G."/>
            <person name="Scheremetjew M."/>
            <person name="Finn R."/>
            <person name="Kale V."/>
            <person name="Holt S."/>
            <person name="Cochrane G."/>
            <person name="Meng A."/>
            <person name="Brown T."/>
            <person name="Cohen L."/>
        </authorList>
    </citation>
    <scope>NUCLEOTIDE SEQUENCE</scope>
    <source>
        <strain evidence="2">RCC1130</strain>
    </source>
</reference>
<dbReference type="AlphaFoldDB" id="A0A7S0JI44"/>
<dbReference type="EMBL" id="HBER01054814">
    <property type="protein sequence ID" value="CAD8552077.1"/>
    <property type="molecule type" value="Transcribed_RNA"/>
</dbReference>
<sequence length="336" mass="34873">MAYAASNASRPSPSMCGQSPERHAIQDVPLHHLALAMRKVIEHRPEVARLLQADPPSTTSPSFSAQTSMLSLPPQASVAPVVLSTPGHAVCGTQASAVASPQRAFNSMPAASASLFAPAASPSLFAPGAPPPLPSQLPPLPPPPPPGPVAHAPPSPFASLPKMLPQPPPPQPPQPPPPPAAICARAPPPSEGARPPSFKSWSPRTEAYALPTHLPLVHKPLANLPQSSAPSAAPPHATTWCSTTRLTRSPSEAESDLAGLPADFGSSVANCLFDEEERLSPVSIWQDLEVERSAGAAPSLDGVAPFDPLHEPGLPEGFPSSFLNSVFFDMYASGEQ</sequence>